<name>A0A9Q5YKP5_PISSA</name>
<evidence type="ECO:0000313" key="1">
    <source>
        <dbReference type="EMBL" id="QGO05783.1"/>
    </source>
</evidence>
<accession>A0A9Q5YKP5</accession>
<protein>
    <submittedName>
        <fullName evidence="1">Uncharacterized protein</fullName>
    </submittedName>
</protein>
<dbReference type="RefSeq" id="WP_016211834.1">
    <property type="nucleotide sequence ID" value="NZ_CP012413.1"/>
</dbReference>
<organism evidence="1 2">
    <name type="scientific">Piscirickettsia salmonis</name>
    <dbReference type="NCBI Taxonomy" id="1238"/>
    <lineage>
        <taxon>Bacteria</taxon>
        <taxon>Pseudomonadati</taxon>
        <taxon>Pseudomonadota</taxon>
        <taxon>Gammaproteobacteria</taxon>
        <taxon>Thiotrichales</taxon>
        <taxon>Piscirickettsiaceae</taxon>
        <taxon>Piscirickettsia</taxon>
    </lineage>
</organism>
<dbReference type="Proteomes" id="UP000422232">
    <property type="component" value="Chromosome"/>
</dbReference>
<dbReference type="GeneID" id="66740854"/>
<evidence type="ECO:0000313" key="2">
    <source>
        <dbReference type="Proteomes" id="UP000422232"/>
    </source>
</evidence>
<dbReference type="AlphaFoldDB" id="A0A9Q5YKP5"/>
<sequence length="104" mass="11830">MNQDTELSLSEEKEQKNFESLCDMLYECTIKTINQHTASFNEDELIFKQPIFMHINAAAQVLNAMINDAGDVLAEQHNEVTPELAVNELKKLTHSILFGDDHSH</sequence>
<gene>
    <name evidence="1" type="ORF">Psal009_01679</name>
</gene>
<dbReference type="EMBL" id="CP038908">
    <property type="protein sequence ID" value="QGO05783.1"/>
    <property type="molecule type" value="Genomic_DNA"/>
</dbReference>
<keyword evidence="2" id="KW-1185">Reference proteome</keyword>
<reference evidence="1 2" key="1">
    <citation type="submission" date="2019-04" db="EMBL/GenBank/DDBJ databases">
        <title>Complete genome sequencing of Piscirickettsia salmonis strain Psal-009.</title>
        <authorList>
            <person name="Schober I."/>
            <person name="Bunk B."/>
            <person name="Sproer C."/>
            <person name="Carril G.P."/>
            <person name="Riedel T."/>
            <person name="Flores-Herrera P.A."/>
            <person name="Nourdin-Galindo G."/>
            <person name="Marshall S.H."/>
            <person name="Overmann J."/>
        </authorList>
    </citation>
    <scope>NUCLEOTIDE SEQUENCE [LARGE SCALE GENOMIC DNA]</scope>
    <source>
        <strain evidence="1 2">Psal-009</strain>
    </source>
</reference>
<proteinExistence type="predicted"/>